<keyword evidence="7" id="KW-0238">DNA-binding</keyword>
<feature type="domain" description="C2H2-type" evidence="12">
    <location>
        <begin position="214"/>
        <end position="241"/>
    </location>
</feature>
<keyword evidence="2" id="KW-0479">Metal-binding</keyword>
<dbReference type="PROSITE" id="PS00028">
    <property type="entry name" value="ZINC_FINGER_C2H2_1"/>
    <property type="match status" value="6"/>
</dbReference>
<dbReference type="GO" id="GO:0005634">
    <property type="term" value="C:nucleus"/>
    <property type="evidence" value="ECO:0007669"/>
    <property type="project" value="UniProtKB-SubCell"/>
</dbReference>
<keyword evidence="6" id="KW-0805">Transcription regulation</keyword>
<dbReference type="EMBL" id="GEDC01013106">
    <property type="protein sequence ID" value="JAS24192.1"/>
    <property type="molecule type" value="Transcribed_RNA"/>
</dbReference>
<evidence type="ECO:0000259" key="12">
    <source>
        <dbReference type="PROSITE" id="PS50157"/>
    </source>
</evidence>
<keyword evidence="9" id="KW-0539">Nucleus</keyword>
<feature type="domain" description="C2H2-type" evidence="12">
    <location>
        <begin position="130"/>
        <end position="157"/>
    </location>
</feature>
<feature type="region of interest" description="Disordered" evidence="11">
    <location>
        <begin position="61"/>
        <end position="92"/>
    </location>
</feature>
<dbReference type="InterPro" id="IPR013087">
    <property type="entry name" value="Znf_C2H2_type"/>
</dbReference>
<dbReference type="GO" id="GO:0008270">
    <property type="term" value="F:zinc ion binding"/>
    <property type="evidence" value="ECO:0007669"/>
    <property type="project" value="UniProtKB-KW"/>
</dbReference>
<dbReference type="GO" id="GO:0003677">
    <property type="term" value="F:DNA binding"/>
    <property type="evidence" value="ECO:0007669"/>
    <property type="project" value="UniProtKB-KW"/>
</dbReference>
<evidence type="ECO:0000313" key="13">
    <source>
        <dbReference type="EMBL" id="JAS24192.1"/>
    </source>
</evidence>
<reference evidence="13" key="1">
    <citation type="submission" date="2015-12" db="EMBL/GenBank/DDBJ databases">
        <title>De novo transcriptome assembly of four potential Pierce s Disease insect vectors from Arizona vineyards.</title>
        <authorList>
            <person name="Tassone E.E."/>
        </authorList>
    </citation>
    <scope>NUCLEOTIDE SEQUENCE</scope>
</reference>
<dbReference type="SMART" id="SM00355">
    <property type="entry name" value="ZnF_C2H2"/>
    <property type="match status" value="6"/>
</dbReference>
<dbReference type="PANTHER" id="PTHR46179">
    <property type="entry name" value="ZINC FINGER PROTEIN"/>
    <property type="match status" value="1"/>
</dbReference>
<dbReference type="Pfam" id="PF00096">
    <property type="entry name" value="zf-C2H2"/>
    <property type="match status" value="4"/>
</dbReference>
<keyword evidence="4 10" id="KW-0863">Zinc-finger</keyword>
<evidence type="ECO:0000256" key="11">
    <source>
        <dbReference type="SAM" id="MobiDB-lite"/>
    </source>
</evidence>
<dbReference type="GO" id="GO:0006357">
    <property type="term" value="P:regulation of transcription by RNA polymerase II"/>
    <property type="evidence" value="ECO:0007669"/>
    <property type="project" value="TreeGrafter"/>
</dbReference>
<protein>
    <recommendedName>
        <fullName evidence="12">C2H2-type domain-containing protein</fullName>
    </recommendedName>
</protein>
<gene>
    <name evidence="13" type="ORF">g.14184</name>
</gene>
<accession>A0A1B6DEY1</accession>
<dbReference type="FunFam" id="3.30.160.60:FF:000065">
    <property type="entry name" value="B-cell CLL/lymphoma 6, member B"/>
    <property type="match status" value="1"/>
</dbReference>
<feature type="domain" description="C2H2-type" evidence="12">
    <location>
        <begin position="242"/>
        <end position="270"/>
    </location>
</feature>
<evidence type="ECO:0000256" key="3">
    <source>
        <dbReference type="ARBA" id="ARBA00022737"/>
    </source>
</evidence>
<keyword evidence="3" id="KW-0677">Repeat</keyword>
<evidence type="ECO:0000256" key="9">
    <source>
        <dbReference type="ARBA" id="ARBA00023242"/>
    </source>
</evidence>
<comment type="subcellular location">
    <subcellularLocation>
        <location evidence="1">Nucleus</location>
    </subcellularLocation>
</comment>
<dbReference type="FunFam" id="3.30.160.60:FF:002716">
    <property type="entry name" value="Zinc finger protein 212"/>
    <property type="match status" value="1"/>
</dbReference>
<dbReference type="SUPFAM" id="SSF57667">
    <property type="entry name" value="beta-beta-alpha zinc fingers"/>
    <property type="match status" value="3"/>
</dbReference>
<evidence type="ECO:0000256" key="8">
    <source>
        <dbReference type="ARBA" id="ARBA00023163"/>
    </source>
</evidence>
<keyword evidence="5" id="KW-0862">Zinc</keyword>
<evidence type="ECO:0000256" key="6">
    <source>
        <dbReference type="ARBA" id="ARBA00023015"/>
    </source>
</evidence>
<organism evidence="13">
    <name type="scientific">Clastoptera arizonana</name>
    <name type="common">Arizona spittle bug</name>
    <dbReference type="NCBI Taxonomy" id="38151"/>
    <lineage>
        <taxon>Eukaryota</taxon>
        <taxon>Metazoa</taxon>
        <taxon>Ecdysozoa</taxon>
        <taxon>Arthropoda</taxon>
        <taxon>Hexapoda</taxon>
        <taxon>Insecta</taxon>
        <taxon>Pterygota</taxon>
        <taxon>Neoptera</taxon>
        <taxon>Paraneoptera</taxon>
        <taxon>Hemiptera</taxon>
        <taxon>Auchenorrhyncha</taxon>
        <taxon>Cercopoidea</taxon>
        <taxon>Clastopteridae</taxon>
        <taxon>Clastoptera</taxon>
    </lineage>
</organism>
<name>A0A1B6DEY1_9HEMI</name>
<evidence type="ECO:0000256" key="5">
    <source>
        <dbReference type="ARBA" id="ARBA00022833"/>
    </source>
</evidence>
<evidence type="ECO:0000256" key="7">
    <source>
        <dbReference type="ARBA" id="ARBA00023125"/>
    </source>
</evidence>
<feature type="compositionally biased region" description="Polar residues" evidence="11">
    <location>
        <begin position="77"/>
        <end position="92"/>
    </location>
</feature>
<dbReference type="InterPro" id="IPR051061">
    <property type="entry name" value="Zinc_finger_trans_reg"/>
</dbReference>
<dbReference type="PROSITE" id="PS50157">
    <property type="entry name" value="ZINC_FINGER_C2H2_2"/>
    <property type="match status" value="6"/>
</dbReference>
<evidence type="ECO:0000256" key="10">
    <source>
        <dbReference type="PROSITE-ProRule" id="PRU00042"/>
    </source>
</evidence>
<evidence type="ECO:0000256" key="4">
    <source>
        <dbReference type="ARBA" id="ARBA00022771"/>
    </source>
</evidence>
<dbReference type="FunFam" id="3.30.160.60:FF:000100">
    <property type="entry name" value="Zinc finger 45-like"/>
    <property type="match status" value="1"/>
</dbReference>
<evidence type="ECO:0000256" key="1">
    <source>
        <dbReference type="ARBA" id="ARBA00004123"/>
    </source>
</evidence>
<dbReference type="InterPro" id="IPR036236">
    <property type="entry name" value="Znf_C2H2_sf"/>
</dbReference>
<dbReference type="Pfam" id="PF12874">
    <property type="entry name" value="zf-met"/>
    <property type="match status" value="1"/>
</dbReference>
<feature type="domain" description="C2H2-type" evidence="12">
    <location>
        <begin position="102"/>
        <end position="129"/>
    </location>
</feature>
<dbReference type="AlphaFoldDB" id="A0A1B6DEY1"/>
<dbReference type="Gene3D" id="3.30.160.60">
    <property type="entry name" value="Classic Zinc Finger"/>
    <property type="match status" value="5"/>
</dbReference>
<feature type="domain" description="C2H2-type" evidence="12">
    <location>
        <begin position="158"/>
        <end position="185"/>
    </location>
</feature>
<proteinExistence type="predicted"/>
<sequence length="303" mass="34688">MMPESRYFPTPAFSLGAHQFNTVNFFRQKQHVIKVEPEVSSSRLSSKDSLSFYNCPDLADSNSNSSSGHEDIEKSSAELNDVQSSTIVNEETVSTSKPKVAQPCKICGKVLSSASSYYVHMKQHSGNKPFHCPICEASFCRKPYLEVHMRTHTGERPFQCSLCLKRFTQKSSLNTHKRVHTGERPYSCDICHKRFAVKSYVSAHRWSHVADKPLSCQHCSLKFTSKTQFAIHLRSHTPSHEYECHLCGRSFVKESFLIRHHYKVHRDMFPPLNEFEDMAYDMRTAGNSSENHESKDTEAIENE</sequence>
<feature type="domain" description="C2H2-type" evidence="12">
    <location>
        <begin position="186"/>
        <end position="213"/>
    </location>
</feature>
<keyword evidence="8" id="KW-0804">Transcription</keyword>
<dbReference type="FunFam" id="3.30.160.60:FF:000264">
    <property type="entry name" value="Zinc finger protein 236"/>
    <property type="match status" value="1"/>
</dbReference>
<evidence type="ECO:0000256" key="2">
    <source>
        <dbReference type="ARBA" id="ARBA00022723"/>
    </source>
</evidence>
<dbReference type="PANTHER" id="PTHR46179:SF13">
    <property type="entry name" value="C2H2-TYPE DOMAIN-CONTAINING PROTEIN"/>
    <property type="match status" value="1"/>
</dbReference>